<evidence type="ECO:0000313" key="1">
    <source>
        <dbReference type="EMBL" id="KAA6397976.1"/>
    </source>
</evidence>
<comment type="caution">
    <text evidence="1">The sequence shown here is derived from an EMBL/GenBank/DDBJ whole genome shotgun (WGS) entry which is preliminary data.</text>
</comment>
<reference evidence="1 2" key="1">
    <citation type="submission" date="2019-03" db="EMBL/GenBank/DDBJ databases">
        <title>Single cell metagenomics reveals metabolic interactions within the superorganism composed of flagellate Streblomastix strix and complex community of Bacteroidetes bacteria on its surface.</title>
        <authorList>
            <person name="Treitli S.C."/>
            <person name="Kolisko M."/>
            <person name="Husnik F."/>
            <person name="Keeling P."/>
            <person name="Hampl V."/>
        </authorList>
    </citation>
    <scope>NUCLEOTIDE SEQUENCE [LARGE SCALE GENOMIC DNA]</scope>
    <source>
        <strain evidence="1">ST1C</strain>
    </source>
</reference>
<organism evidence="1 2">
    <name type="scientific">Streblomastix strix</name>
    <dbReference type="NCBI Taxonomy" id="222440"/>
    <lineage>
        <taxon>Eukaryota</taxon>
        <taxon>Metamonada</taxon>
        <taxon>Preaxostyla</taxon>
        <taxon>Oxymonadida</taxon>
        <taxon>Streblomastigidae</taxon>
        <taxon>Streblomastix</taxon>
    </lineage>
</organism>
<dbReference type="AlphaFoldDB" id="A0A5J4WTU2"/>
<evidence type="ECO:0000313" key="2">
    <source>
        <dbReference type="Proteomes" id="UP000324800"/>
    </source>
</evidence>
<sequence length="218" mass="24753">MLNSAVMTKCPHDLSISMELPLKKLMIQELTYFWTIPKFILVQQTCHATNTQIVHHLEPRSGPPSVATNALIKCKTQLSLIQIKLGKILEGISGAQLQKTDFFVTDMLKKQFQELIQRAAWVVQLFQRTEIPTADLQLQPPLCAIIALGEGLKLQAFVLQELGMLTIYYVFVGNLKEALTDTIPEQVLILRQAERANMARIRFFLKSTPIYLMEMITP</sequence>
<dbReference type="EMBL" id="SNRW01001061">
    <property type="protein sequence ID" value="KAA6397976.1"/>
    <property type="molecule type" value="Genomic_DNA"/>
</dbReference>
<protein>
    <submittedName>
        <fullName evidence="1">Uncharacterized protein</fullName>
    </submittedName>
</protein>
<name>A0A5J4WTU2_9EUKA</name>
<proteinExistence type="predicted"/>
<gene>
    <name evidence="1" type="ORF">EZS28_006502</name>
</gene>
<dbReference type="Proteomes" id="UP000324800">
    <property type="component" value="Unassembled WGS sequence"/>
</dbReference>
<accession>A0A5J4WTU2</accession>